<dbReference type="Proteomes" id="UP000829758">
    <property type="component" value="Chromosome"/>
</dbReference>
<proteinExistence type="predicted"/>
<organism evidence="3 6">
    <name type="scientific">Arthrobacter zhangbolii</name>
    <dbReference type="NCBI Taxonomy" id="2886936"/>
    <lineage>
        <taxon>Bacteria</taxon>
        <taxon>Bacillati</taxon>
        <taxon>Actinomycetota</taxon>
        <taxon>Actinomycetes</taxon>
        <taxon>Micrococcales</taxon>
        <taxon>Micrococcaceae</taxon>
        <taxon>Arthrobacter</taxon>
    </lineage>
</organism>
<dbReference type="InterPro" id="IPR012349">
    <property type="entry name" value="Split_barrel_FMN-bd"/>
</dbReference>
<dbReference type="RefSeq" id="WP_227927966.1">
    <property type="nucleotide sequence ID" value="NZ_CP094984.1"/>
</dbReference>
<dbReference type="SMART" id="SM00903">
    <property type="entry name" value="Flavin_Reduct"/>
    <property type="match status" value="1"/>
</dbReference>
<evidence type="ECO:0000256" key="1">
    <source>
        <dbReference type="ARBA" id="ARBA00023002"/>
    </source>
</evidence>
<reference evidence="3" key="1">
    <citation type="submission" date="2021-10" db="EMBL/GenBank/DDBJ databases">
        <title>Novel species in genus Arthrobacter.</title>
        <authorList>
            <person name="Liu Y."/>
        </authorList>
    </citation>
    <scope>NUCLEOTIDE SEQUENCE</scope>
    <source>
        <strain evidence="5">zg-Y462</strain>
        <strain evidence="3">Zg-Y462</strain>
    </source>
</reference>
<keyword evidence="5" id="KW-1185">Reference proteome</keyword>
<gene>
    <name evidence="3" type="ORF">LJ755_03365</name>
    <name evidence="4" type="ORF">MUK71_07330</name>
</gene>
<evidence type="ECO:0000259" key="2">
    <source>
        <dbReference type="SMART" id="SM00903"/>
    </source>
</evidence>
<sequence length="182" mass="19185">MEHGVFPGDAVEGPDVPDEVVDRYRELSADIASGVGVVSTRLRGRDYAATVSGFLSVSYDPPTLLVSLYAEARIAEAVLDAGSWALSLLPARLRGTANWLASPGSPLEGLLNQVDYGRGPETGAAVIDGAIAWFEVRTTSVTTAATHELIVGEVVSMGRRASADDESDPLIHFASAYGRLAR</sequence>
<dbReference type="GO" id="GO:0042602">
    <property type="term" value="F:riboflavin reductase (NADPH) activity"/>
    <property type="evidence" value="ECO:0007669"/>
    <property type="project" value="TreeGrafter"/>
</dbReference>
<dbReference type="Proteomes" id="UP001155145">
    <property type="component" value="Unassembled WGS sequence"/>
</dbReference>
<dbReference type="PANTHER" id="PTHR30466">
    <property type="entry name" value="FLAVIN REDUCTASE"/>
    <property type="match status" value="1"/>
</dbReference>
<protein>
    <submittedName>
        <fullName evidence="3">Flavin reductase family protein</fullName>
    </submittedName>
</protein>
<feature type="domain" description="Flavin reductase like" evidence="2">
    <location>
        <begin position="28"/>
        <end position="179"/>
    </location>
</feature>
<dbReference type="PANTHER" id="PTHR30466:SF1">
    <property type="entry name" value="FMN REDUCTASE (NADH) RUTF"/>
    <property type="match status" value="1"/>
</dbReference>
<name>A0A9X1S8S2_9MICC</name>
<evidence type="ECO:0000313" key="5">
    <source>
        <dbReference type="Proteomes" id="UP000829758"/>
    </source>
</evidence>
<keyword evidence="1" id="KW-0560">Oxidoreductase</keyword>
<dbReference type="InterPro" id="IPR002563">
    <property type="entry name" value="Flavin_Rdtase-like_dom"/>
</dbReference>
<dbReference type="GO" id="GO:0010181">
    <property type="term" value="F:FMN binding"/>
    <property type="evidence" value="ECO:0007669"/>
    <property type="project" value="InterPro"/>
</dbReference>
<evidence type="ECO:0000313" key="3">
    <source>
        <dbReference type="EMBL" id="MCC3271766.1"/>
    </source>
</evidence>
<dbReference type="SUPFAM" id="SSF50475">
    <property type="entry name" value="FMN-binding split barrel"/>
    <property type="match status" value="1"/>
</dbReference>
<accession>A0A9X1S8S2</accession>
<dbReference type="Pfam" id="PF01613">
    <property type="entry name" value="Flavin_Reduct"/>
    <property type="match status" value="1"/>
</dbReference>
<dbReference type="EMBL" id="JAJFZT010000001">
    <property type="protein sequence ID" value="MCC3271766.1"/>
    <property type="molecule type" value="Genomic_DNA"/>
</dbReference>
<evidence type="ECO:0000313" key="6">
    <source>
        <dbReference type="Proteomes" id="UP001155145"/>
    </source>
</evidence>
<dbReference type="EMBL" id="CP094984">
    <property type="protein sequence ID" value="UON93407.1"/>
    <property type="molecule type" value="Genomic_DNA"/>
</dbReference>
<evidence type="ECO:0000313" key="4">
    <source>
        <dbReference type="EMBL" id="UON93407.1"/>
    </source>
</evidence>
<dbReference type="InterPro" id="IPR050268">
    <property type="entry name" value="NADH-dep_flavin_reductase"/>
</dbReference>
<dbReference type="Gene3D" id="2.30.110.10">
    <property type="entry name" value="Electron Transport, Fmn-binding Protein, Chain A"/>
    <property type="match status" value="1"/>
</dbReference>
<dbReference type="AlphaFoldDB" id="A0A9X1S8S2"/>